<sequence>MAGTKLIAARKELAFAKTALDNLKVASGPDDEDIHWKEFIGRLTRFWNKTESALKGDPKFYNSPHVKRVKAALKSDELIRYLSQARHADEHRHDDTTGVMPGGFENVSTTDSSFRVRNPRITIGGVTVDVPPPPRYHRRTVRAELRLSAVKNREQTYDVPRLHAGQDISLATIQTYGELGLAFYKSILDGLERDGWDS</sequence>
<accession>A0A329CA65</accession>
<organism evidence="1 2">
    <name type="scientific">Paraburkholderia bryophila</name>
    <dbReference type="NCBI Taxonomy" id="420952"/>
    <lineage>
        <taxon>Bacteria</taxon>
        <taxon>Pseudomonadati</taxon>
        <taxon>Pseudomonadota</taxon>
        <taxon>Betaproteobacteria</taxon>
        <taxon>Burkholderiales</taxon>
        <taxon>Burkholderiaceae</taxon>
        <taxon>Paraburkholderia</taxon>
    </lineage>
</organism>
<dbReference type="Proteomes" id="UP000248918">
    <property type="component" value="Unassembled WGS sequence"/>
</dbReference>
<evidence type="ECO:0000313" key="2">
    <source>
        <dbReference type="Proteomes" id="UP000248918"/>
    </source>
</evidence>
<gene>
    <name evidence="1" type="ORF">BX591_112155</name>
</gene>
<dbReference type="OrthoDB" id="7057167at2"/>
<proteinExistence type="predicted"/>
<name>A0A329CA65_9BURK</name>
<comment type="caution">
    <text evidence="1">The sequence shown here is derived from an EMBL/GenBank/DDBJ whole genome shotgun (WGS) entry which is preliminary data.</text>
</comment>
<reference evidence="1 2" key="1">
    <citation type="submission" date="2018-06" db="EMBL/GenBank/DDBJ databases">
        <title>Genomic Encyclopedia of Type Strains, Phase III (KMG-III): the genomes of soil and plant-associated and newly described type strains.</title>
        <authorList>
            <person name="Whitman W."/>
        </authorList>
    </citation>
    <scope>NUCLEOTIDE SEQUENCE [LARGE SCALE GENOMIC DNA]</scope>
    <source>
        <strain evidence="1 2">LMG 23644</strain>
    </source>
</reference>
<dbReference type="AlphaFoldDB" id="A0A329CA65"/>
<protein>
    <submittedName>
        <fullName evidence="1">Uncharacterized protein</fullName>
    </submittedName>
</protein>
<dbReference type="EMBL" id="QLTK01000012">
    <property type="protein sequence ID" value="RAS27945.1"/>
    <property type="molecule type" value="Genomic_DNA"/>
</dbReference>
<evidence type="ECO:0000313" key="1">
    <source>
        <dbReference type="EMBL" id="RAS27945.1"/>
    </source>
</evidence>
<dbReference type="RefSeq" id="WP_146749790.1">
    <property type="nucleotide sequence ID" value="NZ_CADFFP010000015.1"/>
</dbReference>